<dbReference type="Proteomes" id="UP000613177">
    <property type="component" value="Unassembled WGS sequence"/>
</dbReference>
<name>A0A8H7SM70_9FUNG</name>
<keyword evidence="3" id="KW-1185">Reference proteome</keyword>
<organism evidence="2 3">
    <name type="scientific">Thamnidium elegans</name>
    <dbReference type="NCBI Taxonomy" id="101142"/>
    <lineage>
        <taxon>Eukaryota</taxon>
        <taxon>Fungi</taxon>
        <taxon>Fungi incertae sedis</taxon>
        <taxon>Mucoromycota</taxon>
        <taxon>Mucoromycotina</taxon>
        <taxon>Mucoromycetes</taxon>
        <taxon>Mucorales</taxon>
        <taxon>Mucorineae</taxon>
        <taxon>Mucoraceae</taxon>
        <taxon>Thamnidium</taxon>
    </lineage>
</organism>
<reference evidence="2" key="1">
    <citation type="submission" date="2021-01" db="EMBL/GenBank/DDBJ databases">
        <title>Metabolic potential, ecology and presence of endohyphal bacteria is reflected in genomic diversity of Mucoromycotina.</title>
        <authorList>
            <person name="Muszewska A."/>
            <person name="Okrasinska A."/>
            <person name="Steczkiewicz K."/>
            <person name="Drgas O."/>
            <person name="Orlowska M."/>
            <person name="Perlinska-Lenart U."/>
            <person name="Aleksandrzak-Piekarczyk T."/>
            <person name="Szatraj K."/>
            <person name="Zielenkiewicz U."/>
            <person name="Pilsyk S."/>
            <person name="Malc E."/>
            <person name="Mieczkowski P."/>
            <person name="Kruszewska J.S."/>
            <person name="Biernat P."/>
            <person name="Pawlowska J."/>
        </authorList>
    </citation>
    <scope>NUCLEOTIDE SEQUENCE</scope>
    <source>
        <strain evidence="2">WA0000018081</strain>
    </source>
</reference>
<dbReference type="EMBL" id="JAEPRE010000197">
    <property type="protein sequence ID" value="KAG2230518.1"/>
    <property type="molecule type" value="Genomic_DNA"/>
</dbReference>
<gene>
    <name evidence="2" type="ORF">INT48_008323</name>
</gene>
<protein>
    <submittedName>
        <fullName evidence="2">Uncharacterized protein</fullName>
    </submittedName>
</protein>
<proteinExistence type="predicted"/>
<evidence type="ECO:0000313" key="2">
    <source>
        <dbReference type="EMBL" id="KAG2230518.1"/>
    </source>
</evidence>
<comment type="caution">
    <text evidence="2">The sequence shown here is derived from an EMBL/GenBank/DDBJ whole genome shotgun (WGS) entry which is preliminary data.</text>
</comment>
<evidence type="ECO:0000313" key="3">
    <source>
        <dbReference type="Proteomes" id="UP000613177"/>
    </source>
</evidence>
<dbReference type="AlphaFoldDB" id="A0A8H7SM70"/>
<accession>A0A8H7SM70</accession>
<evidence type="ECO:0000256" key="1">
    <source>
        <dbReference type="SAM" id="MobiDB-lite"/>
    </source>
</evidence>
<sequence>MDTSESIEDRILRWAATDTSDLPDFPDDKSDLPSDFEYNPEDYEDDEEEIVEEISENELLKYLGPSETLLTDEQHPFELNTIDSHMWKQIPSENDDTVDIQNKNHLLPKADTTDEN</sequence>
<feature type="region of interest" description="Disordered" evidence="1">
    <location>
        <begin position="15"/>
        <end position="44"/>
    </location>
</feature>
<feature type="region of interest" description="Disordered" evidence="1">
    <location>
        <begin position="93"/>
        <end position="116"/>
    </location>
</feature>